<evidence type="ECO:0000313" key="1">
    <source>
        <dbReference type="EMBL" id="CUS44611.1"/>
    </source>
</evidence>
<accession>A0A160TJL8</accession>
<dbReference type="PANTHER" id="PTHR10443">
    <property type="entry name" value="MICROSOMAL DIPEPTIDASE"/>
    <property type="match status" value="1"/>
</dbReference>
<dbReference type="GO" id="GO:0006508">
    <property type="term" value="P:proteolysis"/>
    <property type="evidence" value="ECO:0007669"/>
    <property type="project" value="InterPro"/>
</dbReference>
<dbReference type="CDD" id="cd01301">
    <property type="entry name" value="rDP_like"/>
    <property type="match status" value="1"/>
</dbReference>
<proteinExistence type="predicted"/>
<dbReference type="GO" id="GO:0070573">
    <property type="term" value="F:metallodipeptidase activity"/>
    <property type="evidence" value="ECO:0007669"/>
    <property type="project" value="InterPro"/>
</dbReference>
<reference evidence="1" key="1">
    <citation type="submission" date="2015-10" db="EMBL/GenBank/DDBJ databases">
        <authorList>
            <person name="Gilbert D.G."/>
        </authorList>
    </citation>
    <scope>NUCLEOTIDE SEQUENCE</scope>
</reference>
<dbReference type="InterPro" id="IPR032466">
    <property type="entry name" value="Metal_Hydrolase"/>
</dbReference>
<dbReference type="EMBL" id="CZQE01000161">
    <property type="protein sequence ID" value="CUS44611.1"/>
    <property type="molecule type" value="Genomic_DNA"/>
</dbReference>
<protein>
    <submittedName>
        <fullName evidence="1">Putative dipeptidase</fullName>
    </submittedName>
</protein>
<sequence>MRSAACAAGIAIYARRMRPALLFALAPLLMAAAPDKTSDIDARIARVLARAPVIDGHNDWAETLVGQAKDERWTIDLTRLDPTKYHTDIDRLRAGHVGGQFWSVYVSAGLPETEQVVETLEQIDLMHQIFARYPKVFEPAVTAADVRRIQAQGKVASMLGVEGGGQIDGSFAVLRAYRKLGASYLTLTHSRTIAWADSATDNPEHDGLTKFGEAVVGELNRLGMLVDLSHVSEATMVDALRVSKAPVIFSHSSARALCDHSRNVSDAVLRQVAANGGVVMVNFAPGYISEARRRWDAARAGEIASYNAPPFSGLYLGQPAAAKAALTEWDKAHPMPVVTLAMVADHIDHIAKVAGPDHVGIGSDFDGVPDLPKGLESVATYPALLAELMRRGWSDADIAKLAGGNVLRAMEGAERTAAAMKDAAVATGTVAALDAGK</sequence>
<organism evidence="1">
    <name type="scientific">hydrothermal vent metagenome</name>
    <dbReference type="NCBI Taxonomy" id="652676"/>
    <lineage>
        <taxon>unclassified sequences</taxon>
        <taxon>metagenomes</taxon>
        <taxon>ecological metagenomes</taxon>
    </lineage>
</organism>
<dbReference type="PROSITE" id="PS51365">
    <property type="entry name" value="RENAL_DIPEPTIDASE_2"/>
    <property type="match status" value="1"/>
</dbReference>
<dbReference type="SUPFAM" id="SSF51556">
    <property type="entry name" value="Metallo-dependent hydrolases"/>
    <property type="match status" value="1"/>
</dbReference>
<dbReference type="InterPro" id="IPR008257">
    <property type="entry name" value="Pept_M19"/>
</dbReference>
<dbReference type="Pfam" id="PF01244">
    <property type="entry name" value="Peptidase_M19"/>
    <property type="match status" value="1"/>
</dbReference>
<gene>
    <name evidence="1" type="ORF">MGWOODY_Smn1938</name>
</gene>
<dbReference type="AlphaFoldDB" id="A0A160TJL8"/>
<dbReference type="PANTHER" id="PTHR10443:SF12">
    <property type="entry name" value="DIPEPTIDASE"/>
    <property type="match status" value="1"/>
</dbReference>
<name>A0A160TJL8_9ZZZZ</name>
<dbReference type="Gene3D" id="3.20.20.140">
    <property type="entry name" value="Metal-dependent hydrolases"/>
    <property type="match status" value="1"/>
</dbReference>